<dbReference type="Proteomes" id="UP000308632">
    <property type="component" value="Unassembled WGS sequence"/>
</dbReference>
<dbReference type="AlphaFoldDB" id="A0A4U5W8T1"/>
<evidence type="ECO:0000313" key="2">
    <source>
        <dbReference type="Proteomes" id="UP000308632"/>
    </source>
</evidence>
<proteinExistence type="predicted"/>
<sequence>MKQSGASALLQGAVQDLASGVASALRGGGRTSREDLHATVRSTSDLDLAAARVLGADLLLPAVLDGTAPTGPEVDLARRAFDAYPPPVTAAPTVAWSHWALGHTLRRVGAPSGPVPEPGPEPDASWLTGAPWPSLTHHLAVLAPLALPGQDCAVARLARGRTLDVARGFVRAIRRRDWYQAAGAGRWLAVLPDVPHTLGLPSGLDFVELMGGGDARVLLQVRAARLIGSGVSV</sequence>
<organism evidence="1 2">
    <name type="scientific">Streptomyces galbus</name>
    <dbReference type="NCBI Taxonomy" id="33898"/>
    <lineage>
        <taxon>Bacteria</taxon>
        <taxon>Bacillati</taxon>
        <taxon>Actinomycetota</taxon>
        <taxon>Actinomycetes</taxon>
        <taxon>Kitasatosporales</taxon>
        <taxon>Streptomycetaceae</taxon>
        <taxon>Streptomyces</taxon>
    </lineage>
</organism>
<gene>
    <name evidence="1" type="ORF">E4U92_32870</name>
</gene>
<name>A0A4U5W8T1_STRGB</name>
<dbReference type="RefSeq" id="WP_137304090.1">
    <property type="nucleotide sequence ID" value="NZ_BMVD01000008.1"/>
</dbReference>
<accession>A0A4U5W8T1</accession>
<dbReference type="EMBL" id="SZPR01000035">
    <property type="protein sequence ID" value="TKS97451.1"/>
    <property type="molecule type" value="Genomic_DNA"/>
</dbReference>
<reference evidence="1 2" key="1">
    <citation type="submission" date="2019-04" db="EMBL/GenBank/DDBJ databases">
        <title>Streptomyces lasaliensis sp.nov., an Actinomycete isolated from soil which produces the polyether antibiotic lasalocid.</title>
        <authorList>
            <person name="Erwin G."/>
            <person name="Haber C."/>
        </authorList>
    </citation>
    <scope>NUCLEOTIDE SEQUENCE [LARGE SCALE GENOMIC DNA]</scope>
    <source>
        <strain evidence="1 2">DSM 40089</strain>
    </source>
</reference>
<comment type="caution">
    <text evidence="1">The sequence shown here is derived from an EMBL/GenBank/DDBJ whole genome shotgun (WGS) entry which is preliminary data.</text>
</comment>
<evidence type="ECO:0000313" key="1">
    <source>
        <dbReference type="EMBL" id="TKS97451.1"/>
    </source>
</evidence>
<protein>
    <submittedName>
        <fullName evidence="1">Uncharacterized protein</fullName>
    </submittedName>
</protein>